<gene>
    <name evidence="2" type="ORF">SSFG_00996</name>
</gene>
<dbReference type="Proteomes" id="UP000003824">
    <property type="component" value="Unassembled WGS sequence"/>
</dbReference>
<evidence type="ECO:0000313" key="3">
    <source>
        <dbReference type="Proteomes" id="UP000003824"/>
    </source>
</evidence>
<organism evidence="2 3">
    <name type="scientific">Streptomyces viridosporus (strain ATCC 14672 / DSM 40746 / JCM 4963 / KCTC 9882 / NRRL B-12104 / FH 1290)</name>
    <name type="common">Streptomyces ghanaensis</name>
    <dbReference type="NCBI Taxonomy" id="566461"/>
    <lineage>
        <taxon>Bacteria</taxon>
        <taxon>Bacillati</taxon>
        <taxon>Actinomycetota</taxon>
        <taxon>Actinomycetes</taxon>
        <taxon>Kitasatosporales</taxon>
        <taxon>Streptomycetaceae</taxon>
        <taxon>Streptomyces</taxon>
    </lineage>
</organism>
<protein>
    <submittedName>
        <fullName evidence="2">Predicted protein</fullName>
    </submittedName>
</protein>
<evidence type="ECO:0000256" key="1">
    <source>
        <dbReference type="SAM" id="MobiDB-lite"/>
    </source>
</evidence>
<evidence type="ECO:0000313" key="2">
    <source>
        <dbReference type="EMBL" id="EFE65742.2"/>
    </source>
</evidence>
<dbReference type="eggNOG" id="ENOG50320ER">
    <property type="taxonomic scope" value="Bacteria"/>
</dbReference>
<accession>D6A4A2</accession>
<feature type="region of interest" description="Disordered" evidence="1">
    <location>
        <begin position="58"/>
        <end position="105"/>
    </location>
</feature>
<name>D6A4A2_STRV1</name>
<reference evidence="3" key="1">
    <citation type="submission" date="2008-12" db="EMBL/GenBank/DDBJ databases">
        <title>Annotation of Streptomyces ghanaensis ATCC 14672.</title>
        <authorList>
            <consortium name="The Broad Institute Genome Sequencing Platform"/>
            <consortium name="Broad Institute Microbial Sequencing Center"/>
            <person name="Fischbach M."/>
            <person name="Ward D."/>
            <person name="Young S."/>
            <person name="Kodira C.D."/>
            <person name="Zeng Q."/>
            <person name="Koehrsen M."/>
            <person name="Godfrey P."/>
            <person name="Alvarado L."/>
            <person name="Berlin A.M."/>
            <person name="Borenstein D."/>
            <person name="Chen Z."/>
            <person name="Engels R."/>
            <person name="Freedman E."/>
            <person name="Gellesch M."/>
            <person name="Goldberg J."/>
            <person name="Griggs A."/>
            <person name="Gujja S."/>
            <person name="Heiman D.I."/>
            <person name="Hepburn T.A."/>
            <person name="Howarth C."/>
            <person name="Jen D."/>
            <person name="Larson L."/>
            <person name="Lewis B."/>
            <person name="Mehta T."/>
            <person name="Park D."/>
            <person name="Pearson M."/>
            <person name="Roberts A."/>
            <person name="Saif S."/>
            <person name="Shea T.D."/>
            <person name="Shenoy N."/>
            <person name="Sisk P."/>
            <person name="Stolte C."/>
            <person name="Sykes S.N."/>
            <person name="Walk T."/>
            <person name="White J."/>
            <person name="Yandava C."/>
            <person name="Straight P."/>
            <person name="Clardy J."/>
            <person name="Hung D."/>
            <person name="Kolter R."/>
            <person name="Mekalanos J."/>
            <person name="Walker S."/>
            <person name="Walsh C.T."/>
            <person name="Wieland B.L.C."/>
            <person name="Ilzarbe M."/>
            <person name="Galagan J."/>
            <person name="Nusbaum C."/>
            <person name="Birren B."/>
        </authorList>
    </citation>
    <scope>NUCLEOTIDE SEQUENCE [LARGE SCALE GENOMIC DNA]</scope>
    <source>
        <strain evidence="3">ATCC 14672 / DSM 40746 / JCM 4963 / KCTC 9882 / NRRL B-12104 / FH 1290</strain>
    </source>
</reference>
<dbReference type="EMBL" id="DS999641">
    <property type="protein sequence ID" value="EFE65742.2"/>
    <property type="molecule type" value="Genomic_DNA"/>
</dbReference>
<proteinExistence type="predicted"/>
<sequence>MTGWSGGVVVSRLGDGRLPVGRVWSTVIRRSTLGGLMRTRATAAVAAMLLAALTACGGGDDSPTADTKPSAVETPGGEPTSGQVEESMKLGEPAQTVGDGGEGTLEITPDTIVFVKEGGGETSENGTFVVVTMKDKVTSDVAADEPAPITGGGWKWMAPDGEMIGFDSGNSSGVVMDKYNNADPVQPGAYQWRAQVFDLTEEQAKGGTLIYIDGEEKAHRWQMPSTDSGPNVAEVKKQLEF</sequence>
<dbReference type="AlphaFoldDB" id="D6A4A2"/>